<dbReference type="EMBL" id="JAGTXB010000006">
    <property type="protein sequence ID" value="MBS0028383.1"/>
    <property type="molecule type" value="Genomic_DNA"/>
</dbReference>
<organism evidence="1 2">
    <name type="scientific">Chitinophaga hostae</name>
    <dbReference type="NCBI Taxonomy" id="2831022"/>
    <lineage>
        <taxon>Bacteria</taxon>
        <taxon>Pseudomonadati</taxon>
        <taxon>Bacteroidota</taxon>
        <taxon>Chitinophagia</taxon>
        <taxon>Chitinophagales</taxon>
        <taxon>Chitinophagaceae</taxon>
        <taxon>Chitinophaga</taxon>
    </lineage>
</organism>
<gene>
    <name evidence="1" type="ORF">KE626_13775</name>
</gene>
<dbReference type="RefSeq" id="WP_211973499.1">
    <property type="nucleotide sequence ID" value="NZ_CBFHAM010000009.1"/>
</dbReference>
<dbReference type="Proteomes" id="UP000676386">
    <property type="component" value="Unassembled WGS sequence"/>
</dbReference>
<evidence type="ECO:0000313" key="1">
    <source>
        <dbReference type="EMBL" id="MBS0028383.1"/>
    </source>
</evidence>
<protein>
    <submittedName>
        <fullName evidence="1">Uncharacterized protein</fullName>
    </submittedName>
</protein>
<evidence type="ECO:0000313" key="2">
    <source>
        <dbReference type="Proteomes" id="UP000676386"/>
    </source>
</evidence>
<name>A0ABS5IZI6_9BACT</name>
<sequence>MRSFVALMTCIGCIAWIHSCEKRLLGVRLEENGITPNYQPRQLPVAILPATMPAHYISRVSSNPVTPAPLVALHPRSRNRVKKQSGDPEYTTVDSLLFNLAVVKGKYSIYNNTTP</sequence>
<accession>A0ABS5IZI6</accession>
<reference evidence="1 2" key="1">
    <citation type="submission" date="2021-04" db="EMBL/GenBank/DDBJ databases">
        <title>Chitinophaga sp. nov., isolated from the rhizosphere soil.</title>
        <authorList>
            <person name="He S."/>
        </authorList>
    </citation>
    <scope>NUCLEOTIDE SEQUENCE [LARGE SCALE GENOMIC DNA]</scope>
    <source>
        <strain evidence="1 2">2R12</strain>
    </source>
</reference>
<comment type="caution">
    <text evidence="1">The sequence shown here is derived from an EMBL/GenBank/DDBJ whole genome shotgun (WGS) entry which is preliminary data.</text>
</comment>
<keyword evidence="2" id="KW-1185">Reference proteome</keyword>
<proteinExistence type="predicted"/>